<organism evidence="1 2">
    <name type="scientific">Heterorhabditis bacteriophora</name>
    <name type="common">Entomopathogenic nematode worm</name>
    <dbReference type="NCBI Taxonomy" id="37862"/>
    <lineage>
        <taxon>Eukaryota</taxon>
        <taxon>Metazoa</taxon>
        <taxon>Ecdysozoa</taxon>
        <taxon>Nematoda</taxon>
        <taxon>Chromadorea</taxon>
        <taxon>Rhabditida</taxon>
        <taxon>Rhabditina</taxon>
        <taxon>Rhabditomorpha</taxon>
        <taxon>Strongyloidea</taxon>
        <taxon>Heterorhabditidae</taxon>
        <taxon>Heterorhabditis</taxon>
    </lineage>
</organism>
<sequence length="65" mass="7326">MRLGKGVSFTFQRDNATIHASRSMKTWLEDNDVDIGLALALSGLKSYEEFLSSSRASDLWRHLPV</sequence>
<dbReference type="WBParaSite" id="Hba_18258">
    <property type="protein sequence ID" value="Hba_18258"/>
    <property type="gene ID" value="Hba_18258"/>
</dbReference>
<evidence type="ECO:0000313" key="2">
    <source>
        <dbReference type="WBParaSite" id="Hba_18258"/>
    </source>
</evidence>
<evidence type="ECO:0000313" key="1">
    <source>
        <dbReference type="Proteomes" id="UP000095283"/>
    </source>
</evidence>
<keyword evidence="1" id="KW-1185">Reference proteome</keyword>
<protein>
    <submittedName>
        <fullName evidence="2">Transposase</fullName>
    </submittedName>
</protein>
<dbReference type="AlphaFoldDB" id="A0A1I7XL58"/>
<dbReference type="Proteomes" id="UP000095283">
    <property type="component" value="Unplaced"/>
</dbReference>
<proteinExistence type="predicted"/>
<reference evidence="2" key="1">
    <citation type="submission" date="2016-11" db="UniProtKB">
        <authorList>
            <consortium name="WormBaseParasite"/>
        </authorList>
    </citation>
    <scope>IDENTIFICATION</scope>
</reference>
<accession>A0A1I7XL58</accession>
<name>A0A1I7XL58_HETBA</name>